<keyword evidence="1" id="KW-0812">Transmembrane</keyword>
<keyword evidence="1" id="KW-1133">Transmembrane helix</keyword>
<keyword evidence="3" id="KW-1185">Reference proteome</keyword>
<dbReference type="EMBL" id="BRXS01000007">
    <property type="protein sequence ID" value="GLC27855.1"/>
    <property type="molecule type" value="Genomic_DNA"/>
</dbReference>
<keyword evidence="1" id="KW-0472">Membrane</keyword>
<name>A0AA37QJW2_9BACT</name>
<proteinExistence type="predicted"/>
<dbReference type="Proteomes" id="UP001161325">
    <property type="component" value="Unassembled WGS sequence"/>
</dbReference>
<evidence type="ECO:0000313" key="2">
    <source>
        <dbReference type="EMBL" id="GLC27855.1"/>
    </source>
</evidence>
<organism evidence="2 3">
    <name type="scientific">Roseisolibacter agri</name>
    <dbReference type="NCBI Taxonomy" id="2014610"/>
    <lineage>
        <taxon>Bacteria</taxon>
        <taxon>Pseudomonadati</taxon>
        <taxon>Gemmatimonadota</taxon>
        <taxon>Gemmatimonadia</taxon>
        <taxon>Gemmatimonadales</taxon>
        <taxon>Gemmatimonadaceae</taxon>
        <taxon>Roseisolibacter</taxon>
    </lineage>
</organism>
<protein>
    <submittedName>
        <fullName evidence="2">Uncharacterized protein</fullName>
    </submittedName>
</protein>
<feature type="transmembrane region" description="Helical" evidence="1">
    <location>
        <begin position="181"/>
        <end position="198"/>
    </location>
</feature>
<evidence type="ECO:0000313" key="3">
    <source>
        <dbReference type="Proteomes" id="UP001161325"/>
    </source>
</evidence>
<dbReference type="AlphaFoldDB" id="A0AA37QJW2"/>
<accession>A0AA37QJW2</accession>
<dbReference type="RefSeq" id="WP_284352285.1">
    <property type="nucleotide sequence ID" value="NZ_BRXS01000007.1"/>
</dbReference>
<feature type="transmembrane region" description="Helical" evidence="1">
    <location>
        <begin position="108"/>
        <end position="130"/>
    </location>
</feature>
<comment type="caution">
    <text evidence="2">The sequence shown here is derived from an EMBL/GenBank/DDBJ whole genome shotgun (WGS) entry which is preliminary data.</text>
</comment>
<evidence type="ECO:0000256" key="1">
    <source>
        <dbReference type="SAM" id="Phobius"/>
    </source>
</evidence>
<sequence length="201" mass="21409">MPSPFWLAAAAAALSGDSTPRPAPLVFPAPAAATVPALPADTVRRPRAVEVSEGYETRLRLHRWGSYAILPLFAGQYLMGDRLFDQKSDIYAGRRLQPVDAGLRRNHAIVAGAVGTVFVANTVTGVWNLLESRGVAEGRTRRLLHGLTMLGAEAGFVATGVLGTRAKDGNMGDARLHRNVALGSVAVSTASVIGMWIFNRH</sequence>
<gene>
    <name evidence="2" type="ORF">rosag_43680</name>
</gene>
<feature type="transmembrane region" description="Helical" evidence="1">
    <location>
        <begin position="142"/>
        <end position="161"/>
    </location>
</feature>
<reference evidence="2" key="1">
    <citation type="submission" date="2022-08" db="EMBL/GenBank/DDBJ databases">
        <title>Draft genome sequencing of Roseisolibacter agri AW1220.</title>
        <authorList>
            <person name="Tobiishi Y."/>
            <person name="Tonouchi A."/>
        </authorList>
    </citation>
    <scope>NUCLEOTIDE SEQUENCE</scope>
    <source>
        <strain evidence="2">AW1220</strain>
    </source>
</reference>